<sequence length="270" mass="29309">MNNLLSVDAGLPSVPSDILFNIGGFPISNSMLSGILLTILLILFCGIVVLKTKSEGTPGKFQIILETLYELFFSFIESVVGNRKVAEKIFPIIGTIFIYIGISNILTLIPGIDSLTYRVGDNIVPLFRTHTSDINTTFGIAAAMILWTQIYSIKETSILVHLNKYFKVWGVIQGFRKSVGDGFIAIIEFFVGLLDIISEFAKSVSLSLRLFGNMFAGLMLSGIILGALAIIAPIPLILFGFFSGTLQALVFGALTASYFGSAAEIDSDER</sequence>
<comment type="similarity">
    <text evidence="2 11">Belongs to the ATPase A chain family.</text>
</comment>
<keyword evidence="10 11" id="KW-0066">ATP synthesis</keyword>
<evidence type="ECO:0000256" key="1">
    <source>
        <dbReference type="ARBA" id="ARBA00004141"/>
    </source>
</evidence>
<keyword evidence="11" id="KW-1003">Cell membrane</keyword>
<dbReference type="GO" id="GO:0042777">
    <property type="term" value="P:proton motive force-driven plasma membrane ATP synthesis"/>
    <property type="evidence" value="ECO:0007669"/>
    <property type="project" value="TreeGrafter"/>
</dbReference>
<dbReference type="InterPro" id="IPR023011">
    <property type="entry name" value="ATP_synth_F0_asu_AS"/>
</dbReference>
<keyword evidence="6 11" id="KW-0375">Hydrogen ion transport</keyword>
<evidence type="ECO:0000256" key="11">
    <source>
        <dbReference type="HAMAP-Rule" id="MF_01393"/>
    </source>
</evidence>
<protein>
    <recommendedName>
        <fullName evidence="11">ATP synthase subunit a</fullName>
    </recommendedName>
    <alternativeName>
        <fullName evidence="11">ATP synthase F0 sector subunit a</fullName>
    </alternativeName>
    <alternativeName>
        <fullName evidence="11">F-ATPase subunit 6</fullName>
    </alternativeName>
</protein>
<feature type="transmembrane region" description="Helical" evidence="11">
    <location>
        <begin position="237"/>
        <end position="260"/>
    </location>
</feature>
<accession>A0A955LAN1</accession>
<evidence type="ECO:0000256" key="7">
    <source>
        <dbReference type="ARBA" id="ARBA00022989"/>
    </source>
</evidence>
<gene>
    <name evidence="11" type="primary">atpB</name>
    <name evidence="12" type="ORF">KC669_01120</name>
</gene>
<reference evidence="12" key="1">
    <citation type="submission" date="2020-04" db="EMBL/GenBank/DDBJ databases">
        <authorList>
            <person name="Zhang T."/>
        </authorList>
    </citation>
    <scope>NUCLEOTIDE SEQUENCE</scope>
    <source>
        <strain evidence="12">HKST-UBA09</strain>
    </source>
</reference>
<dbReference type="GO" id="GO:0045259">
    <property type="term" value="C:proton-transporting ATP synthase complex"/>
    <property type="evidence" value="ECO:0007669"/>
    <property type="project" value="UniProtKB-KW"/>
</dbReference>
<dbReference type="EMBL" id="JAGQLF010000008">
    <property type="protein sequence ID" value="MCA9386613.1"/>
    <property type="molecule type" value="Genomic_DNA"/>
</dbReference>
<feature type="transmembrane region" description="Helical" evidence="11">
    <location>
        <begin position="89"/>
        <end position="112"/>
    </location>
</feature>
<reference evidence="12" key="2">
    <citation type="journal article" date="2021" name="Microbiome">
        <title>Successional dynamics and alternative stable states in a saline activated sludge microbial community over 9 years.</title>
        <authorList>
            <person name="Wang Y."/>
            <person name="Ye J."/>
            <person name="Ju F."/>
            <person name="Liu L."/>
            <person name="Boyd J.A."/>
            <person name="Deng Y."/>
            <person name="Parks D.H."/>
            <person name="Jiang X."/>
            <person name="Yin X."/>
            <person name="Woodcroft B.J."/>
            <person name="Tyson G.W."/>
            <person name="Hugenholtz P."/>
            <person name="Polz M.F."/>
            <person name="Zhang T."/>
        </authorList>
    </citation>
    <scope>NUCLEOTIDE SEQUENCE</scope>
    <source>
        <strain evidence="12">HKST-UBA09</strain>
    </source>
</reference>
<dbReference type="GO" id="GO:0005886">
    <property type="term" value="C:plasma membrane"/>
    <property type="evidence" value="ECO:0007669"/>
    <property type="project" value="UniProtKB-SubCell"/>
</dbReference>
<dbReference type="PANTHER" id="PTHR42823">
    <property type="entry name" value="ATP SYNTHASE SUBUNIT A, CHLOROPLASTIC"/>
    <property type="match status" value="1"/>
</dbReference>
<comment type="function">
    <text evidence="11">Key component of the proton channel; it plays a direct role in the translocation of protons across the membrane.</text>
</comment>
<dbReference type="GO" id="GO:0046933">
    <property type="term" value="F:proton-transporting ATP synthase activity, rotational mechanism"/>
    <property type="evidence" value="ECO:0007669"/>
    <property type="project" value="UniProtKB-UniRule"/>
</dbReference>
<evidence type="ECO:0000256" key="8">
    <source>
        <dbReference type="ARBA" id="ARBA00023065"/>
    </source>
</evidence>
<evidence type="ECO:0000256" key="2">
    <source>
        <dbReference type="ARBA" id="ARBA00006810"/>
    </source>
</evidence>
<dbReference type="InterPro" id="IPR035908">
    <property type="entry name" value="F0_ATP_A_sf"/>
</dbReference>
<dbReference type="Proteomes" id="UP000714915">
    <property type="component" value="Unassembled WGS sequence"/>
</dbReference>
<dbReference type="SUPFAM" id="SSF81336">
    <property type="entry name" value="F1F0 ATP synthase subunit A"/>
    <property type="match status" value="1"/>
</dbReference>
<dbReference type="AlphaFoldDB" id="A0A955LAN1"/>
<name>A0A955LAN1_9BACT</name>
<dbReference type="InterPro" id="IPR045082">
    <property type="entry name" value="ATP_syn_F0_a_bact/chloroplast"/>
</dbReference>
<keyword evidence="8 11" id="KW-0406">Ion transport</keyword>
<evidence type="ECO:0000256" key="3">
    <source>
        <dbReference type="ARBA" id="ARBA00022448"/>
    </source>
</evidence>
<dbReference type="Gene3D" id="1.20.120.220">
    <property type="entry name" value="ATP synthase, F0 complex, subunit A"/>
    <property type="match status" value="1"/>
</dbReference>
<dbReference type="InterPro" id="IPR000568">
    <property type="entry name" value="ATP_synth_F0_asu"/>
</dbReference>
<comment type="subcellular location">
    <subcellularLocation>
        <location evidence="11">Cell membrane</location>
        <topology evidence="11">Multi-pass membrane protein</topology>
    </subcellularLocation>
    <subcellularLocation>
        <location evidence="1">Membrane</location>
        <topology evidence="1">Multi-pass membrane protein</topology>
    </subcellularLocation>
</comment>
<feature type="transmembrane region" description="Helical" evidence="11">
    <location>
        <begin position="210"/>
        <end position="231"/>
    </location>
</feature>
<feature type="transmembrane region" description="Helical" evidence="11">
    <location>
        <begin position="31"/>
        <end position="50"/>
    </location>
</feature>
<keyword evidence="7 11" id="KW-1133">Transmembrane helix</keyword>
<evidence type="ECO:0000313" key="12">
    <source>
        <dbReference type="EMBL" id="MCA9386613.1"/>
    </source>
</evidence>
<evidence type="ECO:0000256" key="10">
    <source>
        <dbReference type="ARBA" id="ARBA00023310"/>
    </source>
</evidence>
<evidence type="ECO:0000256" key="6">
    <source>
        <dbReference type="ARBA" id="ARBA00022781"/>
    </source>
</evidence>
<dbReference type="CDD" id="cd00310">
    <property type="entry name" value="ATP-synt_Fo_a_6"/>
    <property type="match status" value="1"/>
</dbReference>
<keyword evidence="3 11" id="KW-0813">Transport</keyword>
<evidence type="ECO:0000256" key="4">
    <source>
        <dbReference type="ARBA" id="ARBA00022547"/>
    </source>
</evidence>
<keyword evidence="4 11" id="KW-0138">CF(0)</keyword>
<evidence type="ECO:0000256" key="9">
    <source>
        <dbReference type="ARBA" id="ARBA00023136"/>
    </source>
</evidence>
<evidence type="ECO:0000256" key="5">
    <source>
        <dbReference type="ARBA" id="ARBA00022692"/>
    </source>
</evidence>
<dbReference type="HAMAP" id="MF_01393">
    <property type="entry name" value="ATP_synth_a_bact"/>
    <property type="match status" value="1"/>
</dbReference>
<organism evidence="12 13">
    <name type="scientific">Candidatus Dojkabacteria bacterium</name>
    <dbReference type="NCBI Taxonomy" id="2099670"/>
    <lineage>
        <taxon>Bacteria</taxon>
        <taxon>Candidatus Dojkabacteria</taxon>
    </lineage>
</organism>
<comment type="caution">
    <text evidence="12">The sequence shown here is derived from an EMBL/GenBank/DDBJ whole genome shotgun (WGS) entry which is preliminary data.</text>
</comment>
<dbReference type="PROSITE" id="PS00449">
    <property type="entry name" value="ATPASE_A"/>
    <property type="match status" value="1"/>
</dbReference>
<proteinExistence type="inferred from homology"/>
<dbReference type="Pfam" id="PF00119">
    <property type="entry name" value="ATP-synt_A"/>
    <property type="match status" value="1"/>
</dbReference>
<dbReference type="PANTHER" id="PTHR42823:SF3">
    <property type="entry name" value="ATP SYNTHASE SUBUNIT A, CHLOROPLASTIC"/>
    <property type="match status" value="1"/>
</dbReference>
<keyword evidence="9 11" id="KW-0472">Membrane</keyword>
<evidence type="ECO:0000313" key="13">
    <source>
        <dbReference type="Proteomes" id="UP000714915"/>
    </source>
</evidence>
<keyword evidence="5 11" id="KW-0812">Transmembrane</keyword>